<evidence type="ECO:0000256" key="3">
    <source>
        <dbReference type="ARBA" id="ARBA00022603"/>
    </source>
</evidence>
<dbReference type="PANTHER" id="PTHR10108">
    <property type="entry name" value="SAM-DEPENDENT METHYLTRANSFERASE"/>
    <property type="match status" value="1"/>
</dbReference>
<keyword evidence="10 11" id="KW-0325">Glycoprotein</keyword>
<evidence type="ECO:0000256" key="10">
    <source>
        <dbReference type="ARBA" id="ARBA00023180"/>
    </source>
</evidence>
<dbReference type="SUPFAM" id="SSF53335">
    <property type="entry name" value="S-adenosyl-L-methionine-dependent methyltransferases"/>
    <property type="match status" value="2"/>
</dbReference>
<evidence type="ECO:0000256" key="11">
    <source>
        <dbReference type="RuleBase" id="RU366043"/>
    </source>
</evidence>
<evidence type="ECO:0000256" key="1">
    <source>
        <dbReference type="ARBA" id="ARBA00004323"/>
    </source>
</evidence>
<dbReference type="InterPro" id="IPR029063">
    <property type="entry name" value="SAM-dependent_MTases_sf"/>
</dbReference>
<keyword evidence="5" id="KW-0812">Transmembrane</keyword>
<keyword evidence="8" id="KW-0333">Golgi apparatus</keyword>
<dbReference type="Pfam" id="PF24847">
    <property type="entry name" value="DUF7722"/>
    <property type="match status" value="1"/>
</dbReference>
<dbReference type="GO" id="GO:0005802">
    <property type="term" value="C:trans-Golgi network"/>
    <property type="evidence" value="ECO:0007669"/>
    <property type="project" value="TreeGrafter"/>
</dbReference>
<accession>A0A4D6MII6</accession>
<dbReference type="GO" id="GO:0005768">
    <property type="term" value="C:endosome"/>
    <property type="evidence" value="ECO:0007669"/>
    <property type="project" value="TreeGrafter"/>
</dbReference>
<evidence type="ECO:0000256" key="2">
    <source>
        <dbReference type="ARBA" id="ARBA00008361"/>
    </source>
</evidence>
<feature type="domain" description="DUF7722" evidence="12">
    <location>
        <begin position="18"/>
        <end position="63"/>
    </location>
</feature>
<keyword evidence="14" id="KW-1185">Reference proteome</keyword>
<gene>
    <name evidence="13" type="ORF">DEO72_LG7g2551</name>
</gene>
<name>A0A4D6MII6_VIGUN</name>
<evidence type="ECO:0000256" key="7">
    <source>
        <dbReference type="ARBA" id="ARBA00022989"/>
    </source>
</evidence>
<evidence type="ECO:0000256" key="8">
    <source>
        <dbReference type="ARBA" id="ARBA00023034"/>
    </source>
</evidence>
<dbReference type="Pfam" id="PF03141">
    <property type="entry name" value="Methyltransf_29"/>
    <property type="match status" value="1"/>
</dbReference>
<dbReference type="InterPro" id="IPR004159">
    <property type="entry name" value="Put_SAM_MeTrfase"/>
</dbReference>
<dbReference type="Gene3D" id="3.40.50.150">
    <property type="entry name" value="Vaccinia Virus protein VP39"/>
    <property type="match status" value="1"/>
</dbReference>
<proteinExistence type="inferred from homology"/>
<evidence type="ECO:0000313" key="14">
    <source>
        <dbReference type="Proteomes" id="UP000501690"/>
    </source>
</evidence>
<dbReference type="InterPro" id="IPR056139">
    <property type="entry name" value="DUF7722"/>
</dbReference>
<evidence type="ECO:0000259" key="12">
    <source>
        <dbReference type="Pfam" id="PF24847"/>
    </source>
</evidence>
<keyword evidence="4 11" id="KW-0808">Transferase</keyword>
<reference evidence="13 14" key="1">
    <citation type="submission" date="2019-04" db="EMBL/GenBank/DDBJ databases">
        <title>An improved genome assembly and genetic linkage map for asparagus bean, Vigna unguiculata ssp. sesquipedialis.</title>
        <authorList>
            <person name="Xia Q."/>
            <person name="Zhang R."/>
            <person name="Dong Y."/>
        </authorList>
    </citation>
    <scope>NUCLEOTIDE SEQUENCE [LARGE SCALE GENOMIC DNA]</scope>
    <source>
        <tissue evidence="13">Leaf</tissue>
    </source>
</reference>
<comment type="similarity">
    <text evidence="2 11">Belongs to the methyltransferase superfamily.</text>
</comment>
<dbReference type="GO" id="GO:0008168">
    <property type="term" value="F:methyltransferase activity"/>
    <property type="evidence" value="ECO:0007669"/>
    <property type="project" value="UniProtKB-UniRule"/>
</dbReference>
<dbReference type="GO" id="GO:0000139">
    <property type="term" value="C:Golgi membrane"/>
    <property type="evidence" value="ECO:0007669"/>
    <property type="project" value="UniProtKB-SubCell"/>
</dbReference>
<keyword evidence="7" id="KW-1133">Transmembrane helix</keyword>
<evidence type="ECO:0000256" key="6">
    <source>
        <dbReference type="ARBA" id="ARBA00022968"/>
    </source>
</evidence>
<dbReference type="AlphaFoldDB" id="A0A4D6MII6"/>
<comment type="subcellular location">
    <subcellularLocation>
        <location evidence="1">Golgi apparatus membrane</location>
        <topology evidence="1">Single-pass type II membrane protein</topology>
    </subcellularLocation>
    <subcellularLocation>
        <location evidence="11">Membrane</location>
        <topology evidence="11">Single-pass type II membrane protein</topology>
    </subcellularLocation>
</comment>
<dbReference type="PANTHER" id="PTHR10108:SF1153">
    <property type="entry name" value="METHYLTRANSFERASE"/>
    <property type="match status" value="1"/>
</dbReference>
<dbReference type="EMBL" id="CP039351">
    <property type="protein sequence ID" value="QCE01256.1"/>
    <property type="molecule type" value="Genomic_DNA"/>
</dbReference>
<protein>
    <recommendedName>
        <fullName evidence="11">Methyltransferase</fullName>
        <ecNumber evidence="11">2.1.1.-</ecNumber>
    </recommendedName>
</protein>
<keyword evidence="3 11" id="KW-0489">Methyltransferase</keyword>
<dbReference type="FunFam" id="3.40.50.150:FF:000043">
    <property type="entry name" value="probable methyltransferase PMT3"/>
    <property type="match status" value="1"/>
</dbReference>
<keyword evidence="6 11" id="KW-0735">Signal-anchor</keyword>
<evidence type="ECO:0000256" key="4">
    <source>
        <dbReference type="ARBA" id="ARBA00022679"/>
    </source>
</evidence>
<evidence type="ECO:0000313" key="13">
    <source>
        <dbReference type="EMBL" id="QCE01256.1"/>
    </source>
</evidence>
<dbReference type="GO" id="GO:0032259">
    <property type="term" value="P:methylation"/>
    <property type="evidence" value="ECO:0007669"/>
    <property type="project" value="UniProtKB-KW"/>
</dbReference>
<organism evidence="13 14">
    <name type="scientific">Vigna unguiculata</name>
    <name type="common">Cowpea</name>
    <dbReference type="NCBI Taxonomy" id="3917"/>
    <lineage>
        <taxon>Eukaryota</taxon>
        <taxon>Viridiplantae</taxon>
        <taxon>Streptophyta</taxon>
        <taxon>Embryophyta</taxon>
        <taxon>Tracheophyta</taxon>
        <taxon>Spermatophyta</taxon>
        <taxon>Magnoliopsida</taxon>
        <taxon>eudicotyledons</taxon>
        <taxon>Gunneridae</taxon>
        <taxon>Pentapetalae</taxon>
        <taxon>rosids</taxon>
        <taxon>fabids</taxon>
        <taxon>Fabales</taxon>
        <taxon>Fabaceae</taxon>
        <taxon>Papilionoideae</taxon>
        <taxon>50 kb inversion clade</taxon>
        <taxon>NPAAA clade</taxon>
        <taxon>indigoferoid/millettioid clade</taxon>
        <taxon>Phaseoleae</taxon>
        <taxon>Vigna</taxon>
    </lineage>
</organism>
<sequence>MESQEKNSVGFFQMPLHYPRYTQKDYEDMPEWKLDSLLKEYGLPTNGDLAYKRDFAMGAFLWPNSLLLHNNVTVSPNFNQFFNVSAIIDAHTPPKPPVPLPVPPPASEPQDVFKRFGILNENGTMSDEFEVGDFEDGAPDEAGNVSLVAEDSDSAPRVAVSKFGMCPRSMSEHIPCLDNEDAIRKLESTERGERFERHCPEEGKRFHCLIPPPKGYRPSIPWPRSRDEVWYSNVPHTRLVEDKGGQNWISKGKDKFRFPGGGTQFIHGADQYLDHISETVPDIKFGQNIRVALDVGCGVASFGAYLLSRNVITMSVAPKDVHENQIQFALERGVPAMVAAFATRRLLYPSQAFDMIHCSRCRINWTRDDGILLLEVNRMLRAGGYFVWAAQPVYKHEEVLEEQWKEMLNLTTRLCWKFLKKDGYVAIWQKPSDNSCYLNREAGTQPVLCGQSDDPDNVWYANLKACISRLPENGYGANVARWPARLHTPPDRLQSIKFDAFISRNELFKAESKYWGEIIASYVRVLRWKKMKLRNVMDMKAGFGGFAAALIDQNLDSWVMNVVPVSGSNTLPVIYDRGLIGVMHDWCEPFDTYPRTYDLLHAANLLSVEKKRCNVSSIMVEMDRILRPGGRAYIRDTLAIMDELIEIGNAMGWHVTLRDTSEGPHASYRVLVCDKRLRG</sequence>
<dbReference type="Proteomes" id="UP000501690">
    <property type="component" value="Linkage Group LG7"/>
</dbReference>
<dbReference type="EC" id="2.1.1.-" evidence="11"/>
<keyword evidence="9" id="KW-0472">Membrane</keyword>
<evidence type="ECO:0000256" key="9">
    <source>
        <dbReference type="ARBA" id="ARBA00023136"/>
    </source>
</evidence>
<evidence type="ECO:0000256" key="5">
    <source>
        <dbReference type="ARBA" id="ARBA00022692"/>
    </source>
</evidence>